<protein>
    <submittedName>
        <fullName evidence="8">Uncharacterized protein</fullName>
    </submittedName>
</protein>
<dbReference type="PANTHER" id="PTHR21347">
    <property type="entry name" value="CLEFT LIP AND PALATE ASSOCIATED TRANSMEMBRANE PROTEIN-RELATED"/>
    <property type="match status" value="1"/>
</dbReference>
<feature type="transmembrane region" description="Helical" evidence="7">
    <location>
        <begin position="336"/>
        <end position="357"/>
    </location>
</feature>
<dbReference type="AlphaFoldDB" id="A0A0D3KUV9"/>
<keyword evidence="3 7" id="KW-0812">Transmembrane</keyword>
<evidence type="ECO:0000256" key="6">
    <source>
        <dbReference type="SAM" id="MobiDB-lite"/>
    </source>
</evidence>
<name>A0A0D3KUV9_EMIH1</name>
<evidence type="ECO:0000256" key="3">
    <source>
        <dbReference type="ARBA" id="ARBA00022692"/>
    </source>
</evidence>
<sequence length="559" mass="61646">MSAENTEKKSIGLFAASTHVPGSPMAVSGALHQIFRFVFCYACVFYCVNNFILKPARLKAKQAQAQAAPAEAGEVQRVTRPPHVNAWPRGSKLALQLYLSDGAHFERPHLDPSAGGAAVVPATDAAAASRGLVATAEGLVYGAADEADCSHTVSLTLEPTDELRANRSQLWLHAYVSVVPPPGIATVPAAAAAHVPLVRQQKVRRKSSTKRLLLDLLSDFTSFPPNGIPPQMRHALRVEPATGAYTPPLYVNELWSLRSGMPRLNASTGYLNLTAAVHGDEMVEEMRRMLLETNPWLLGLTMAVSLLHSLFDFLAFKNDVQFWRDNKSMKGISLNSLLLNLFIQAVILLSNGVGLLIEAWKLRKIVKSVALRWPAGSWRPRLQLTAADSYVLSDTKAHDEEAMAYLGRVIAPLAVGYASYSLLYDEHKSWYSWLLRAVVGCVYSFGFIKMTPQLFINYRLKSTAHMPWKTFMYKALNTFVDDLFAFVITMPTMHRLSCLRDDLIFVVYLYQRWAYGVDSRRANEFGQVGEEEGSEALPAPPQAPGSTAPVDADGKPKAE</sequence>
<organism evidence="8 9">
    <name type="scientific">Emiliania huxleyi (strain CCMP1516)</name>
    <dbReference type="NCBI Taxonomy" id="280463"/>
    <lineage>
        <taxon>Eukaryota</taxon>
        <taxon>Haptista</taxon>
        <taxon>Haptophyta</taxon>
        <taxon>Prymnesiophyceae</taxon>
        <taxon>Isochrysidales</taxon>
        <taxon>Noelaerhabdaceae</taxon>
        <taxon>Emiliania</taxon>
    </lineage>
</organism>
<dbReference type="InterPro" id="IPR008429">
    <property type="entry name" value="CLPTM1"/>
</dbReference>
<dbReference type="Pfam" id="PF05602">
    <property type="entry name" value="CLPTM1"/>
    <property type="match status" value="2"/>
</dbReference>
<feature type="transmembrane region" description="Helical" evidence="7">
    <location>
        <begin position="34"/>
        <end position="53"/>
    </location>
</feature>
<evidence type="ECO:0000256" key="7">
    <source>
        <dbReference type="SAM" id="Phobius"/>
    </source>
</evidence>
<evidence type="ECO:0000256" key="5">
    <source>
        <dbReference type="ARBA" id="ARBA00023136"/>
    </source>
</evidence>
<feature type="transmembrane region" description="Helical" evidence="7">
    <location>
        <begin position="405"/>
        <end position="424"/>
    </location>
</feature>
<evidence type="ECO:0000256" key="2">
    <source>
        <dbReference type="ARBA" id="ARBA00009310"/>
    </source>
</evidence>
<accession>A0A0D3KUV9</accession>
<keyword evidence="5 7" id="KW-0472">Membrane</keyword>
<feature type="region of interest" description="Disordered" evidence="6">
    <location>
        <begin position="527"/>
        <end position="559"/>
    </location>
</feature>
<keyword evidence="4 7" id="KW-1133">Transmembrane helix</keyword>
<feature type="transmembrane region" description="Helical" evidence="7">
    <location>
        <begin position="430"/>
        <end position="450"/>
    </location>
</feature>
<dbReference type="RefSeq" id="XP_005791973.1">
    <property type="nucleotide sequence ID" value="XM_005791916.1"/>
</dbReference>
<evidence type="ECO:0000313" key="9">
    <source>
        <dbReference type="Proteomes" id="UP000013827"/>
    </source>
</evidence>
<dbReference type="Proteomes" id="UP000013827">
    <property type="component" value="Unassembled WGS sequence"/>
</dbReference>
<dbReference type="GeneID" id="17284815"/>
<feature type="transmembrane region" description="Helical" evidence="7">
    <location>
        <begin position="296"/>
        <end position="316"/>
    </location>
</feature>
<dbReference type="PaxDb" id="2903-EOD39544"/>
<proteinExistence type="inferred from homology"/>
<comment type="similarity">
    <text evidence="2">Belongs to the CLPTM1 family.</text>
</comment>
<evidence type="ECO:0000256" key="4">
    <source>
        <dbReference type="ARBA" id="ARBA00022989"/>
    </source>
</evidence>
<evidence type="ECO:0000313" key="8">
    <source>
        <dbReference type="EnsemblProtists" id="EOD39544"/>
    </source>
</evidence>
<dbReference type="GO" id="GO:0012505">
    <property type="term" value="C:endomembrane system"/>
    <property type="evidence" value="ECO:0007669"/>
    <property type="project" value="TreeGrafter"/>
</dbReference>
<keyword evidence="9" id="KW-1185">Reference proteome</keyword>
<dbReference type="EnsemblProtists" id="EOD39544">
    <property type="protein sequence ID" value="EOD39544"/>
    <property type="gene ID" value="EMIHUDRAFT_200050"/>
</dbReference>
<dbReference type="KEGG" id="ehx:EMIHUDRAFT_200050"/>
<dbReference type="GO" id="GO:0016020">
    <property type="term" value="C:membrane"/>
    <property type="evidence" value="ECO:0007669"/>
    <property type="project" value="UniProtKB-SubCell"/>
</dbReference>
<dbReference type="eggNOG" id="KOG2489">
    <property type="taxonomic scope" value="Eukaryota"/>
</dbReference>
<reference evidence="9" key="1">
    <citation type="journal article" date="2013" name="Nature">
        <title>Pan genome of the phytoplankton Emiliania underpins its global distribution.</title>
        <authorList>
            <person name="Read B.A."/>
            <person name="Kegel J."/>
            <person name="Klute M.J."/>
            <person name="Kuo A."/>
            <person name="Lefebvre S.C."/>
            <person name="Maumus F."/>
            <person name="Mayer C."/>
            <person name="Miller J."/>
            <person name="Monier A."/>
            <person name="Salamov A."/>
            <person name="Young J."/>
            <person name="Aguilar M."/>
            <person name="Claverie J.M."/>
            <person name="Frickenhaus S."/>
            <person name="Gonzalez K."/>
            <person name="Herman E.K."/>
            <person name="Lin Y.C."/>
            <person name="Napier J."/>
            <person name="Ogata H."/>
            <person name="Sarno A.F."/>
            <person name="Shmutz J."/>
            <person name="Schroeder D."/>
            <person name="de Vargas C."/>
            <person name="Verret F."/>
            <person name="von Dassow P."/>
            <person name="Valentin K."/>
            <person name="Van de Peer Y."/>
            <person name="Wheeler G."/>
            <person name="Dacks J.B."/>
            <person name="Delwiche C.F."/>
            <person name="Dyhrman S.T."/>
            <person name="Glockner G."/>
            <person name="John U."/>
            <person name="Richards T."/>
            <person name="Worden A.Z."/>
            <person name="Zhang X."/>
            <person name="Grigoriev I.V."/>
            <person name="Allen A.E."/>
            <person name="Bidle K."/>
            <person name="Borodovsky M."/>
            <person name="Bowler C."/>
            <person name="Brownlee C."/>
            <person name="Cock J.M."/>
            <person name="Elias M."/>
            <person name="Gladyshev V.N."/>
            <person name="Groth M."/>
            <person name="Guda C."/>
            <person name="Hadaegh A."/>
            <person name="Iglesias-Rodriguez M.D."/>
            <person name="Jenkins J."/>
            <person name="Jones B.M."/>
            <person name="Lawson T."/>
            <person name="Leese F."/>
            <person name="Lindquist E."/>
            <person name="Lobanov A."/>
            <person name="Lomsadze A."/>
            <person name="Malik S.B."/>
            <person name="Marsh M.E."/>
            <person name="Mackinder L."/>
            <person name="Mock T."/>
            <person name="Mueller-Roeber B."/>
            <person name="Pagarete A."/>
            <person name="Parker M."/>
            <person name="Probert I."/>
            <person name="Quesneville H."/>
            <person name="Raines C."/>
            <person name="Rensing S.A."/>
            <person name="Riano-Pachon D.M."/>
            <person name="Richier S."/>
            <person name="Rokitta S."/>
            <person name="Shiraiwa Y."/>
            <person name="Soanes D.M."/>
            <person name="van der Giezen M."/>
            <person name="Wahlund T.M."/>
            <person name="Williams B."/>
            <person name="Wilson W."/>
            <person name="Wolfe G."/>
            <person name="Wurch L.L."/>
        </authorList>
    </citation>
    <scope>NUCLEOTIDE SEQUENCE</scope>
</reference>
<comment type="subcellular location">
    <subcellularLocation>
        <location evidence="1">Membrane</location>
        <topology evidence="1">Multi-pass membrane protein</topology>
    </subcellularLocation>
</comment>
<evidence type="ECO:0000256" key="1">
    <source>
        <dbReference type="ARBA" id="ARBA00004141"/>
    </source>
</evidence>
<reference evidence="8" key="2">
    <citation type="submission" date="2024-10" db="UniProtKB">
        <authorList>
            <consortium name="EnsemblProtists"/>
        </authorList>
    </citation>
    <scope>IDENTIFICATION</scope>
</reference>
<dbReference type="HOGENOM" id="CLU_019907_3_0_1"/>
<dbReference type="PANTHER" id="PTHR21347:SF0">
    <property type="entry name" value="LIPID SCRAMBLASE CLPTM1L"/>
    <property type="match status" value="1"/>
</dbReference>